<evidence type="ECO:0000313" key="8">
    <source>
        <dbReference type="Proteomes" id="UP000019678"/>
    </source>
</evidence>
<feature type="region of interest" description="Disordered" evidence="4">
    <location>
        <begin position="686"/>
        <end position="714"/>
    </location>
</feature>
<dbReference type="OrthoDB" id="9762420at2"/>
<comment type="subcellular location">
    <subcellularLocation>
        <location evidence="1">Secreted</location>
    </subcellularLocation>
</comment>
<organism evidence="7 8">
    <name type="scientific">Chondromyces apiculatus DSM 436</name>
    <dbReference type="NCBI Taxonomy" id="1192034"/>
    <lineage>
        <taxon>Bacteria</taxon>
        <taxon>Pseudomonadati</taxon>
        <taxon>Myxococcota</taxon>
        <taxon>Polyangia</taxon>
        <taxon>Polyangiales</taxon>
        <taxon>Polyangiaceae</taxon>
        <taxon>Chondromyces</taxon>
    </lineage>
</organism>
<dbReference type="RefSeq" id="WP_063748631.1">
    <property type="nucleotide sequence ID" value="NZ_ASRX01000005.1"/>
</dbReference>
<feature type="domain" description="Gp5/Type VI secretion system Vgr protein OB-fold" evidence="5">
    <location>
        <begin position="407"/>
        <end position="474"/>
    </location>
</feature>
<dbReference type="InterPro" id="IPR006531">
    <property type="entry name" value="Gp5/Vgr_OB"/>
</dbReference>
<dbReference type="eggNOG" id="COG4104">
    <property type="taxonomic scope" value="Bacteria"/>
</dbReference>
<dbReference type="SUPFAM" id="SSF53474">
    <property type="entry name" value="alpha/beta-Hydrolases"/>
    <property type="match status" value="1"/>
</dbReference>
<proteinExistence type="inferred from homology"/>
<comment type="similarity">
    <text evidence="2">Belongs to the VgrG protein family.</text>
</comment>
<dbReference type="InterPro" id="IPR050708">
    <property type="entry name" value="T6SS_VgrG/RHS"/>
</dbReference>
<dbReference type="Gene3D" id="2.40.50.230">
    <property type="entry name" value="Gp5 N-terminal domain"/>
    <property type="match status" value="1"/>
</dbReference>
<dbReference type="Pfam" id="PF22178">
    <property type="entry name" value="Gp5_trimer_C"/>
    <property type="match status" value="1"/>
</dbReference>
<dbReference type="AlphaFoldDB" id="A0A017THP1"/>
<dbReference type="SUPFAM" id="SSF69255">
    <property type="entry name" value="gp5 N-terminal domain-like"/>
    <property type="match status" value="1"/>
</dbReference>
<dbReference type="NCBIfam" id="TIGR03361">
    <property type="entry name" value="VI_Rhs_Vgr"/>
    <property type="match status" value="1"/>
</dbReference>
<dbReference type="InterPro" id="IPR054030">
    <property type="entry name" value="Gp5_Vgr_C"/>
</dbReference>
<feature type="region of interest" description="Disordered" evidence="4">
    <location>
        <begin position="773"/>
        <end position="796"/>
    </location>
</feature>
<keyword evidence="8" id="KW-1185">Reference proteome</keyword>
<feature type="domain" description="Gp5/Type VI secretion system Vgr C-terminal trimerisation" evidence="6">
    <location>
        <begin position="491"/>
        <end position="565"/>
    </location>
</feature>
<dbReference type="InterPro" id="IPR017847">
    <property type="entry name" value="T6SS_RhsGE_Vgr_subset"/>
</dbReference>
<dbReference type="InterPro" id="IPR029058">
    <property type="entry name" value="AB_hydrolase_fold"/>
</dbReference>
<evidence type="ECO:0000259" key="6">
    <source>
        <dbReference type="Pfam" id="PF22178"/>
    </source>
</evidence>
<dbReference type="STRING" id="1192034.CAP_5856"/>
<keyword evidence="3" id="KW-0964">Secreted</keyword>
<dbReference type="GO" id="GO:0005576">
    <property type="term" value="C:extracellular region"/>
    <property type="evidence" value="ECO:0007669"/>
    <property type="project" value="UniProtKB-SubCell"/>
</dbReference>
<gene>
    <name evidence="7" type="ORF">CAP_5856</name>
</gene>
<evidence type="ECO:0000313" key="7">
    <source>
        <dbReference type="EMBL" id="EYF08096.1"/>
    </source>
</evidence>
<dbReference type="SUPFAM" id="SSF69279">
    <property type="entry name" value="Phage tail proteins"/>
    <property type="match status" value="2"/>
</dbReference>
<evidence type="ECO:0000259" key="5">
    <source>
        <dbReference type="Pfam" id="PF04717"/>
    </source>
</evidence>
<dbReference type="SUPFAM" id="SSF69349">
    <property type="entry name" value="Phage fibre proteins"/>
    <property type="match status" value="1"/>
</dbReference>
<comment type="caution">
    <text evidence="7">The sequence shown here is derived from an EMBL/GenBank/DDBJ whole genome shotgun (WGS) entry which is preliminary data.</text>
</comment>
<evidence type="ECO:0000256" key="4">
    <source>
        <dbReference type="SAM" id="MobiDB-lite"/>
    </source>
</evidence>
<dbReference type="PANTHER" id="PTHR32305">
    <property type="match status" value="1"/>
</dbReference>
<accession>A0A017THP1</accession>
<dbReference type="Pfam" id="PF04717">
    <property type="entry name" value="Phage_base_V"/>
    <property type="match status" value="1"/>
</dbReference>
<dbReference type="InterPro" id="IPR037026">
    <property type="entry name" value="Vgr_OB-fold_dom_sf"/>
</dbReference>
<sequence>MAILELTLASGESFHVTRFMVREAVSSPFTASIWARHQDASLPLGRLVGQGATFRMVSGYAHVLNGGARRFSGIVSHAEQAHGLSPEIGEKGLSTYLFRIVPPLWLLNQRSGNRIYQHLSIPDIVDKLLAEWEIAPTWKIDRASYPKLEFKVQYAESDYNFLSRLLEEAGIAFTFPEGAEGPVLTLSDRLEANEARPGAPVTYLDDPEQASEREMVTQVRLGREVRPGATMVRDVDFRNPAFALYGIGRGGRGGPAADDLEGRYEQYHYRPGAFLAETGRAGNTPAADDQGIARHDAKHGEDLATRGLEGERAGMRYVSFQANTFDLAPGAVFSIDRHPHPEIPAARRWLVLETTLEGAPEAEWILTAQATMADAPYRPSRRTQKPLIQGLQSATVVGPRGQEIHTDEFGRVRVQLHWDREGQRDERSSCWIRASHGWAGGGFGWMALPRVGQEILVSFLQGDPDQPVLAGHVYNAVQQVPYKLPDHKTRSTWKSDSSLGGGGFNEIMFEDLAGKELVWAQAQKDRMRLVRHDEQITVAHDRQKLVKNDEADETEGHRKRWVGKDLDALTQRHHRARIEGDDHLVVKGNLRGQVDGKRSLTVAEDRHHKVEGRHALKADQQVHLVAGENLVGEGAVDVTVKGPGGFLRIDATGITIKGTLVKINTGGTPGRGRGSRPEVPALALQAPKAEVQSDATKSAGPSRAMVQEGAKPRTAKAARLAERNALIADARKRADALPPNSPERKRLLDAADRLERNNHSVEMARLSQDVYKDSGAPEGWRRVPPEEMPPGLRDQVWEDKDSGFYAALYESEDGKKVIAFRGTNEAKDWKTNIPQGIGLETDQYNEAHHLGQAMRNTYGPNGFEITGHSLGGGLASQAVVTSGARGTTFNSAGLHPRTARRLGADFSQGADLIDTYGVAGEVLTSVQTVPGARQALGKWHDLPAIGPGMGGTTGQGAMKGAGAGAAVGGLIGGPQGALIGGAIGGIGGGVVSMAKLSVSRHGMDYVVNGIESQKTEDITTMKAGAP</sequence>
<dbReference type="NCBIfam" id="TIGR01646">
    <property type="entry name" value="vgr_GE"/>
    <property type="match status" value="1"/>
</dbReference>
<evidence type="ECO:0000256" key="3">
    <source>
        <dbReference type="ARBA" id="ARBA00022525"/>
    </source>
</evidence>
<evidence type="ECO:0000256" key="1">
    <source>
        <dbReference type="ARBA" id="ARBA00004613"/>
    </source>
</evidence>
<protein>
    <submittedName>
        <fullName evidence="7">VgrG protein</fullName>
    </submittedName>
</protein>
<name>A0A017THP1_9BACT</name>
<evidence type="ECO:0000256" key="2">
    <source>
        <dbReference type="ARBA" id="ARBA00005558"/>
    </source>
</evidence>
<dbReference type="Gene3D" id="2.30.110.50">
    <property type="match status" value="1"/>
</dbReference>
<dbReference type="eggNOG" id="COG3501">
    <property type="taxonomic scope" value="Bacteria"/>
</dbReference>
<dbReference type="Gene3D" id="3.40.50.1820">
    <property type="entry name" value="alpha/beta hydrolase"/>
    <property type="match status" value="1"/>
</dbReference>
<dbReference type="PANTHER" id="PTHR32305:SF15">
    <property type="entry name" value="PROTEIN RHSA-RELATED"/>
    <property type="match status" value="1"/>
</dbReference>
<dbReference type="Proteomes" id="UP000019678">
    <property type="component" value="Unassembled WGS sequence"/>
</dbReference>
<dbReference type="Pfam" id="PF05954">
    <property type="entry name" value="Phage_GPD"/>
    <property type="match status" value="1"/>
</dbReference>
<dbReference type="Gene3D" id="4.10.220.110">
    <property type="match status" value="1"/>
</dbReference>
<dbReference type="EMBL" id="ASRX01000005">
    <property type="protein sequence ID" value="EYF08096.1"/>
    <property type="molecule type" value="Genomic_DNA"/>
</dbReference>
<reference evidence="7 8" key="1">
    <citation type="submission" date="2013-05" db="EMBL/GenBank/DDBJ databases">
        <title>Genome assembly of Chondromyces apiculatus DSM 436.</title>
        <authorList>
            <person name="Sharma G."/>
            <person name="Khatri I."/>
            <person name="Kaur C."/>
            <person name="Mayilraj S."/>
            <person name="Subramanian S."/>
        </authorList>
    </citation>
    <scope>NUCLEOTIDE SEQUENCE [LARGE SCALE GENOMIC DNA]</scope>
    <source>
        <strain evidence="7 8">DSM 436</strain>
    </source>
</reference>
<dbReference type="Gene3D" id="3.55.50.10">
    <property type="entry name" value="Baseplate protein-like domains"/>
    <property type="match status" value="1"/>
</dbReference>
<dbReference type="InterPro" id="IPR006533">
    <property type="entry name" value="T6SS_Vgr_RhsGE"/>
</dbReference>
<dbReference type="Pfam" id="PF26363">
    <property type="entry name" value="Phospholipase-like"/>
    <property type="match status" value="1"/>
</dbReference>